<gene>
    <name evidence="2" type="ORF">CDL12_17598</name>
</gene>
<evidence type="ECO:0000256" key="1">
    <source>
        <dbReference type="SAM" id="MobiDB-lite"/>
    </source>
</evidence>
<protein>
    <submittedName>
        <fullName evidence="2">Uncharacterized protein</fullName>
    </submittedName>
</protein>
<organism evidence="2 3">
    <name type="scientific">Handroanthus impetiginosus</name>
    <dbReference type="NCBI Taxonomy" id="429701"/>
    <lineage>
        <taxon>Eukaryota</taxon>
        <taxon>Viridiplantae</taxon>
        <taxon>Streptophyta</taxon>
        <taxon>Embryophyta</taxon>
        <taxon>Tracheophyta</taxon>
        <taxon>Spermatophyta</taxon>
        <taxon>Magnoliopsida</taxon>
        <taxon>eudicotyledons</taxon>
        <taxon>Gunneridae</taxon>
        <taxon>Pentapetalae</taxon>
        <taxon>asterids</taxon>
        <taxon>lamiids</taxon>
        <taxon>Lamiales</taxon>
        <taxon>Bignoniaceae</taxon>
        <taxon>Crescentiina</taxon>
        <taxon>Tabebuia alliance</taxon>
        <taxon>Handroanthus</taxon>
    </lineage>
</organism>
<keyword evidence="3" id="KW-1185">Reference proteome</keyword>
<accession>A0A2G9GX37</accession>
<dbReference type="EMBL" id="NKXS01003418">
    <property type="protein sequence ID" value="PIN09812.1"/>
    <property type="molecule type" value="Genomic_DNA"/>
</dbReference>
<feature type="region of interest" description="Disordered" evidence="1">
    <location>
        <begin position="1"/>
        <end position="20"/>
    </location>
</feature>
<proteinExistence type="predicted"/>
<evidence type="ECO:0000313" key="3">
    <source>
        <dbReference type="Proteomes" id="UP000231279"/>
    </source>
</evidence>
<feature type="region of interest" description="Disordered" evidence="1">
    <location>
        <begin position="77"/>
        <end position="102"/>
    </location>
</feature>
<feature type="compositionally biased region" description="Polar residues" evidence="1">
    <location>
        <begin position="87"/>
        <end position="96"/>
    </location>
</feature>
<reference evidence="3" key="1">
    <citation type="journal article" date="2018" name="Gigascience">
        <title>Genome assembly of the Pink Ipe (Handroanthus impetiginosus, Bignoniaceae), a highly valued, ecologically keystone Neotropical timber forest tree.</title>
        <authorList>
            <person name="Silva-Junior O.B."/>
            <person name="Grattapaglia D."/>
            <person name="Novaes E."/>
            <person name="Collevatti R.G."/>
        </authorList>
    </citation>
    <scope>NUCLEOTIDE SEQUENCE [LARGE SCALE GENOMIC DNA]</scope>
    <source>
        <strain evidence="3">cv. UFG-1</strain>
    </source>
</reference>
<comment type="caution">
    <text evidence="2">The sequence shown here is derived from an EMBL/GenBank/DDBJ whole genome shotgun (WGS) entry which is preliminary data.</text>
</comment>
<name>A0A2G9GX37_9LAMI</name>
<dbReference type="OrthoDB" id="1304102at2759"/>
<sequence>MEQIEQEIAQDPDGNSIISPNDAVGKILGKKHSGRNICVNAQTEDRLVRVETRLNETLNVLKAYILVKEGKIPDELAPILDPPSPAQPTDASSQDNVECASI</sequence>
<feature type="compositionally biased region" description="Acidic residues" evidence="1">
    <location>
        <begin position="1"/>
        <end position="10"/>
    </location>
</feature>
<evidence type="ECO:0000313" key="2">
    <source>
        <dbReference type="EMBL" id="PIN09812.1"/>
    </source>
</evidence>
<dbReference type="Proteomes" id="UP000231279">
    <property type="component" value="Unassembled WGS sequence"/>
</dbReference>
<dbReference type="AlphaFoldDB" id="A0A2G9GX37"/>